<dbReference type="AlphaFoldDB" id="A0A5P2G9H0"/>
<gene>
    <name evidence="1" type="ORF">E0W69_005650</name>
</gene>
<evidence type="ECO:0000313" key="2">
    <source>
        <dbReference type="Proteomes" id="UP000292424"/>
    </source>
</evidence>
<keyword evidence="2" id="KW-1185">Reference proteome</keyword>
<evidence type="ECO:0000313" key="1">
    <source>
        <dbReference type="EMBL" id="QES88171.1"/>
    </source>
</evidence>
<protein>
    <submittedName>
        <fullName evidence="1">Uncharacterized protein</fullName>
    </submittedName>
</protein>
<sequence length="110" mass="12332">MKMITLGLISMICVTKLNAQNFKFPFKHDTIPSLKFGGKNFIIKSISPKLVFVESKFVQKLPNNLNNTGKKTANGFDIYVADIDKMSVLMPNNQNPNYIGGKSSNDLEFK</sequence>
<dbReference type="RefSeq" id="WP_131329058.1">
    <property type="nucleotide sequence ID" value="NZ_CP044016.1"/>
</dbReference>
<dbReference type="KEGG" id="arac:E0W69_005650"/>
<accession>A0A5P2G9H0</accession>
<name>A0A5P2G9H0_9BACT</name>
<reference evidence="1 2" key="1">
    <citation type="submission" date="2019-09" db="EMBL/GenBank/DDBJ databases">
        <title>Complete genome sequence of Arachidicoccus sp. B3-10 isolated from apple orchard soil.</title>
        <authorList>
            <person name="Kim H.S."/>
            <person name="Han K.-I."/>
            <person name="Suh M.K."/>
            <person name="Lee K.C."/>
            <person name="Eom M.K."/>
            <person name="Kim J.-S."/>
            <person name="Kang S.W."/>
            <person name="Sin Y."/>
            <person name="Lee J.-S."/>
        </authorList>
    </citation>
    <scope>NUCLEOTIDE SEQUENCE [LARGE SCALE GENOMIC DNA]</scope>
    <source>
        <strain evidence="1 2">B3-10</strain>
    </source>
</reference>
<organism evidence="1 2">
    <name type="scientific">Rhizosphaericola mali</name>
    <dbReference type="NCBI Taxonomy" id="2545455"/>
    <lineage>
        <taxon>Bacteria</taxon>
        <taxon>Pseudomonadati</taxon>
        <taxon>Bacteroidota</taxon>
        <taxon>Chitinophagia</taxon>
        <taxon>Chitinophagales</taxon>
        <taxon>Chitinophagaceae</taxon>
        <taxon>Rhizosphaericola</taxon>
    </lineage>
</organism>
<dbReference type="Proteomes" id="UP000292424">
    <property type="component" value="Chromosome"/>
</dbReference>
<dbReference type="EMBL" id="CP044016">
    <property type="protein sequence ID" value="QES88171.1"/>
    <property type="molecule type" value="Genomic_DNA"/>
</dbReference>
<proteinExistence type="predicted"/>